<sequence length="89" mass="10189">MEFLQDVNNKTLFKGWFPERNSRPHIEHSTRKGGGEGLLCTQVHRAPRGNSIEKRLGNRIRRLMESSAWLLLLNGKCLSGSDTLWAWAI</sequence>
<proteinExistence type="predicted"/>
<protein>
    <submittedName>
        <fullName evidence="1">Uncharacterized protein</fullName>
    </submittedName>
</protein>
<evidence type="ECO:0000313" key="1">
    <source>
        <dbReference type="EMBL" id="GIX70708.1"/>
    </source>
</evidence>
<gene>
    <name evidence="1" type="ORF">CEXT_247271</name>
</gene>
<reference evidence="1 2" key="1">
    <citation type="submission" date="2021-06" db="EMBL/GenBank/DDBJ databases">
        <title>Caerostris extrusa draft genome.</title>
        <authorList>
            <person name="Kono N."/>
            <person name="Arakawa K."/>
        </authorList>
    </citation>
    <scope>NUCLEOTIDE SEQUENCE [LARGE SCALE GENOMIC DNA]</scope>
</reference>
<dbReference type="AlphaFoldDB" id="A0AAV4ME67"/>
<organism evidence="1 2">
    <name type="scientific">Caerostris extrusa</name>
    <name type="common">Bark spider</name>
    <name type="synonym">Caerostris bankana</name>
    <dbReference type="NCBI Taxonomy" id="172846"/>
    <lineage>
        <taxon>Eukaryota</taxon>
        <taxon>Metazoa</taxon>
        <taxon>Ecdysozoa</taxon>
        <taxon>Arthropoda</taxon>
        <taxon>Chelicerata</taxon>
        <taxon>Arachnida</taxon>
        <taxon>Araneae</taxon>
        <taxon>Araneomorphae</taxon>
        <taxon>Entelegynae</taxon>
        <taxon>Araneoidea</taxon>
        <taxon>Araneidae</taxon>
        <taxon>Caerostris</taxon>
    </lineage>
</organism>
<dbReference type="Proteomes" id="UP001054945">
    <property type="component" value="Unassembled WGS sequence"/>
</dbReference>
<name>A0AAV4ME67_CAEEX</name>
<accession>A0AAV4ME67</accession>
<comment type="caution">
    <text evidence="1">The sequence shown here is derived from an EMBL/GenBank/DDBJ whole genome shotgun (WGS) entry which is preliminary data.</text>
</comment>
<dbReference type="EMBL" id="BPLR01002164">
    <property type="protein sequence ID" value="GIX70708.1"/>
    <property type="molecule type" value="Genomic_DNA"/>
</dbReference>
<keyword evidence="2" id="KW-1185">Reference proteome</keyword>
<evidence type="ECO:0000313" key="2">
    <source>
        <dbReference type="Proteomes" id="UP001054945"/>
    </source>
</evidence>